<organism evidence="1 2">
    <name type="scientific">Phyllobacterium myrsinacearum</name>
    <dbReference type="NCBI Taxonomy" id="28101"/>
    <lineage>
        <taxon>Bacteria</taxon>
        <taxon>Pseudomonadati</taxon>
        <taxon>Pseudomonadota</taxon>
        <taxon>Alphaproteobacteria</taxon>
        <taxon>Hyphomicrobiales</taxon>
        <taxon>Phyllobacteriaceae</taxon>
        <taxon>Phyllobacterium</taxon>
    </lineage>
</organism>
<dbReference type="Pfam" id="PF10098">
    <property type="entry name" value="DUF2336"/>
    <property type="match status" value="1"/>
</dbReference>
<reference evidence="1 2" key="1">
    <citation type="submission" date="2018-02" db="EMBL/GenBank/DDBJ databases">
        <title>The draft genome of Phyllobacterium myrsinacearum DSM5892.</title>
        <authorList>
            <person name="Li L."/>
            <person name="Liu L."/>
            <person name="Zhang X."/>
            <person name="Wang T."/>
        </authorList>
    </citation>
    <scope>NUCLEOTIDE SEQUENCE [LARGE SCALE GENOMIC DNA]</scope>
    <source>
        <strain evidence="1 2">DSM 5892</strain>
    </source>
</reference>
<dbReference type="AlphaFoldDB" id="A0A2S9JZI7"/>
<dbReference type="EMBL" id="PVBT01000001">
    <property type="protein sequence ID" value="PRD58746.1"/>
    <property type="molecule type" value="Genomic_DNA"/>
</dbReference>
<keyword evidence="2" id="KW-1185">Reference proteome</keyword>
<comment type="caution">
    <text evidence="1">The sequence shown here is derived from an EMBL/GenBank/DDBJ whole genome shotgun (WGS) entry which is preliminary data.</text>
</comment>
<evidence type="ECO:0000313" key="1">
    <source>
        <dbReference type="EMBL" id="PRD58746.1"/>
    </source>
</evidence>
<evidence type="ECO:0000313" key="2">
    <source>
        <dbReference type="Proteomes" id="UP000238563"/>
    </source>
</evidence>
<sequence>MTIQHYLAMVGHASAAQRCHAAGALAHVYLETGRAFEDRCAAEAALTLLLDDPSPKVRLALAEAFSTSAHAPAHIVASLSRDQAEIAAYMLARSTVLTDIDLIDCIAGGCAQSQRVIAGRAKVSFAVSAALIEIAEPVAILDLLANSRAEIADISFRRLVERLGHVADIRSLLADDDRLPADCRHALAIRVAEALCQMDMVMALMGERRARRITSEACVKASISLVAETPPAQYPALIEHLQLRGDLTTAFVIRIVASGKIDFFGAILVALSGHNLARVRNLLIDGRDAALGALFSAAGLPDSTHQPLRVALHAWRDVANGKLAIGAQEVTRRMMERLAPEKPAMVHDLTAANDGMQSLLRKIYLEAIRENARSHGLAIAAA</sequence>
<accession>A0A2S9JZI7</accession>
<dbReference type="OrthoDB" id="9798569at2"/>
<name>A0A2S9JZI7_9HYPH</name>
<proteinExistence type="predicted"/>
<protein>
    <recommendedName>
        <fullName evidence="3">DUF2336 domain-containing protein</fullName>
    </recommendedName>
</protein>
<dbReference type="PIRSF" id="PIRSF035865">
    <property type="entry name" value="UCP035865"/>
    <property type="match status" value="1"/>
</dbReference>
<gene>
    <name evidence="1" type="ORF">C5750_06605</name>
</gene>
<dbReference type="InterPro" id="IPR019285">
    <property type="entry name" value="DUF2336"/>
</dbReference>
<dbReference type="RefSeq" id="WP_105732973.1">
    <property type="nucleotide sequence ID" value="NZ_PVBT01000001.1"/>
</dbReference>
<dbReference type="InterPro" id="IPR014598">
    <property type="entry name" value="UCP035865"/>
</dbReference>
<evidence type="ECO:0008006" key="3">
    <source>
        <dbReference type="Google" id="ProtNLM"/>
    </source>
</evidence>
<dbReference type="Proteomes" id="UP000238563">
    <property type="component" value="Unassembled WGS sequence"/>
</dbReference>